<proteinExistence type="inferred from homology"/>
<keyword evidence="2 3" id="KW-0326">Glycosidase</keyword>
<reference evidence="6 7" key="1">
    <citation type="submission" date="2020-08" db="EMBL/GenBank/DDBJ databases">
        <title>Genomic Encyclopedia of Type Strains, Phase IV (KMG-IV): sequencing the most valuable type-strain genomes for metagenomic binning, comparative biology and taxonomic classification.</title>
        <authorList>
            <person name="Goeker M."/>
        </authorList>
    </citation>
    <scope>NUCLEOTIDE SEQUENCE [LARGE SCALE GENOMIC DNA]</scope>
    <source>
        <strain evidence="6 7">DSM 26736</strain>
    </source>
</reference>
<keyword evidence="1 3" id="KW-0378">Hydrolase</keyword>
<feature type="domain" description="Glycoside hydrolase family 5" evidence="5">
    <location>
        <begin position="81"/>
        <end position="346"/>
    </location>
</feature>
<gene>
    <name evidence="6" type="ORF">FHT02_004329</name>
</gene>
<sequence length="382" mass="41705">MKFHRTRNLAVVSAVSAFALAISAFASQSSDAPGQLVAPTAAKREFATAAPAPASLLISAPIAAQQSATSVEPAASLFGANLSGAEARDGDALRPTYSDLQGYIDHFGFKLIRYPFIDSRMTPARINELRTLTEYARSRGVRMILDNHTYHWKSVQEQVAFWTTFARNFPDDGSIVLDLVNEPGGFNDPVVTNDWMQWIRDAKLVISGLRKNGINHPIAIQYPQWSASFRFDKAEPISRACESAGCAIDRDTNGPLDPLNRTYINAHRYWDKGSSGTNKICETTWGANSGLDTFAAQLRKRGLKGYVTEAAFGSSYGVDTTCTGIGQDAIADVKANSDVLLGITWWGGGRIWPESYHFKIEPAKATRFTAAIPAYTQLLLGQ</sequence>
<dbReference type="Pfam" id="PF00150">
    <property type="entry name" value="Cellulase"/>
    <property type="match status" value="1"/>
</dbReference>
<protein>
    <recommendedName>
        <fullName evidence="5">Glycoside hydrolase family 5 domain-containing protein</fullName>
    </recommendedName>
</protein>
<organism evidence="6 7">
    <name type="scientific">Sphingomonas xinjiangensis</name>
    <dbReference type="NCBI Taxonomy" id="643568"/>
    <lineage>
        <taxon>Bacteria</taxon>
        <taxon>Pseudomonadati</taxon>
        <taxon>Pseudomonadota</taxon>
        <taxon>Alphaproteobacteria</taxon>
        <taxon>Sphingomonadales</taxon>
        <taxon>Sphingomonadaceae</taxon>
        <taxon>Sphingomonas</taxon>
    </lineage>
</organism>
<dbReference type="InterPro" id="IPR001547">
    <property type="entry name" value="Glyco_hydro_5"/>
</dbReference>
<evidence type="ECO:0000256" key="3">
    <source>
        <dbReference type="RuleBase" id="RU361153"/>
    </source>
</evidence>
<dbReference type="PANTHER" id="PTHR34142:SF1">
    <property type="entry name" value="GLYCOSIDE HYDROLASE FAMILY 5 DOMAIN-CONTAINING PROTEIN"/>
    <property type="match status" value="1"/>
</dbReference>
<dbReference type="RefSeq" id="WP_184092068.1">
    <property type="nucleotide sequence ID" value="NZ_JACIJF010000040.1"/>
</dbReference>
<dbReference type="PANTHER" id="PTHR34142">
    <property type="entry name" value="ENDO-BETA-1,4-GLUCANASE A"/>
    <property type="match status" value="1"/>
</dbReference>
<dbReference type="EMBL" id="JACIJF010000040">
    <property type="protein sequence ID" value="MBB5713067.1"/>
    <property type="molecule type" value="Genomic_DNA"/>
</dbReference>
<dbReference type="Proteomes" id="UP000527143">
    <property type="component" value="Unassembled WGS sequence"/>
</dbReference>
<comment type="caution">
    <text evidence="6">The sequence shown here is derived from an EMBL/GenBank/DDBJ whole genome shotgun (WGS) entry which is preliminary data.</text>
</comment>
<dbReference type="GO" id="GO:0004553">
    <property type="term" value="F:hydrolase activity, hydrolyzing O-glycosyl compounds"/>
    <property type="evidence" value="ECO:0007669"/>
    <property type="project" value="InterPro"/>
</dbReference>
<feature type="signal peptide" evidence="4">
    <location>
        <begin position="1"/>
        <end position="26"/>
    </location>
</feature>
<dbReference type="InterPro" id="IPR017853">
    <property type="entry name" value="GH"/>
</dbReference>
<comment type="similarity">
    <text evidence="3">Belongs to the glycosyl hydrolase 5 (cellulase A) family.</text>
</comment>
<dbReference type="SUPFAM" id="SSF51445">
    <property type="entry name" value="(Trans)glycosidases"/>
    <property type="match status" value="1"/>
</dbReference>
<name>A0A840YTV4_9SPHN</name>
<evidence type="ECO:0000313" key="7">
    <source>
        <dbReference type="Proteomes" id="UP000527143"/>
    </source>
</evidence>
<evidence type="ECO:0000256" key="4">
    <source>
        <dbReference type="SAM" id="SignalP"/>
    </source>
</evidence>
<evidence type="ECO:0000256" key="1">
    <source>
        <dbReference type="ARBA" id="ARBA00022801"/>
    </source>
</evidence>
<keyword evidence="4" id="KW-0732">Signal</keyword>
<keyword evidence="7" id="KW-1185">Reference proteome</keyword>
<dbReference type="AlphaFoldDB" id="A0A840YTV4"/>
<evidence type="ECO:0000313" key="6">
    <source>
        <dbReference type="EMBL" id="MBB5713067.1"/>
    </source>
</evidence>
<evidence type="ECO:0000256" key="2">
    <source>
        <dbReference type="ARBA" id="ARBA00023295"/>
    </source>
</evidence>
<dbReference type="Gene3D" id="3.20.20.80">
    <property type="entry name" value="Glycosidases"/>
    <property type="match status" value="1"/>
</dbReference>
<evidence type="ECO:0000259" key="5">
    <source>
        <dbReference type="Pfam" id="PF00150"/>
    </source>
</evidence>
<feature type="chain" id="PRO_5033009452" description="Glycoside hydrolase family 5 domain-containing protein" evidence="4">
    <location>
        <begin position="27"/>
        <end position="382"/>
    </location>
</feature>
<accession>A0A840YTV4</accession>
<dbReference type="GO" id="GO:0009251">
    <property type="term" value="P:glucan catabolic process"/>
    <property type="evidence" value="ECO:0007669"/>
    <property type="project" value="TreeGrafter"/>
</dbReference>